<evidence type="ECO:0008006" key="7">
    <source>
        <dbReference type="Google" id="ProtNLM"/>
    </source>
</evidence>
<dbReference type="InterPro" id="IPR056884">
    <property type="entry name" value="NPHP3-like_N"/>
</dbReference>
<dbReference type="Gene3D" id="3.40.50.300">
    <property type="entry name" value="P-loop containing nucleotide triphosphate hydrolases"/>
    <property type="match status" value="1"/>
</dbReference>
<evidence type="ECO:0000256" key="2">
    <source>
        <dbReference type="SAM" id="MobiDB-lite"/>
    </source>
</evidence>
<feature type="region of interest" description="Disordered" evidence="2">
    <location>
        <begin position="950"/>
        <end position="981"/>
    </location>
</feature>
<feature type="domain" description="Nephrocystin 3-like N-terminal" evidence="4">
    <location>
        <begin position="270"/>
        <end position="440"/>
    </location>
</feature>
<proteinExistence type="predicted"/>
<feature type="region of interest" description="Disordered" evidence="2">
    <location>
        <begin position="911"/>
        <end position="935"/>
    </location>
</feature>
<dbReference type="EMBL" id="MU001498">
    <property type="protein sequence ID" value="KAF2446160.1"/>
    <property type="molecule type" value="Genomic_DNA"/>
</dbReference>
<dbReference type="PANTHER" id="PTHR10039">
    <property type="entry name" value="AMELOGENIN"/>
    <property type="match status" value="1"/>
</dbReference>
<feature type="region of interest" description="Disordered" evidence="2">
    <location>
        <begin position="1076"/>
        <end position="1121"/>
    </location>
</feature>
<gene>
    <name evidence="5" type="ORF">P171DRAFT_253560</name>
</gene>
<feature type="compositionally biased region" description="Polar residues" evidence="2">
    <location>
        <begin position="914"/>
        <end position="935"/>
    </location>
</feature>
<organism evidence="5 6">
    <name type="scientific">Karstenula rhodostoma CBS 690.94</name>
    <dbReference type="NCBI Taxonomy" id="1392251"/>
    <lineage>
        <taxon>Eukaryota</taxon>
        <taxon>Fungi</taxon>
        <taxon>Dikarya</taxon>
        <taxon>Ascomycota</taxon>
        <taxon>Pezizomycotina</taxon>
        <taxon>Dothideomycetes</taxon>
        <taxon>Pleosporomycetidae</taxon>
        <taxon>Pleosporales</taxon>
        <taxon>Massarineae</taxon>
        <taxon>Didymosphaeriaceae</taxon>
        <taxon>Karstenula</taxon>
    </lineage>
</organism>
<protein>
    <recommendedName>
        <fullName evidence="7">NACHT domain-containing protein</fullName>
    </recommendedName>
</protein>
<dbReference type="OrthoDB" id="7464126at2759"/>
<feature type="domain" description="DUF7708" evidence="3">
    <location>
        <begin position="71"/>
        <end position="206"/>
    </location>
</feature>
<feature type="compositionally biased region" description="Polar residues" evidence="2">
    <location>
        <begin position="972"/>
        <end position="981"/>
    </location>
</feature>
<comment type="caution">
    <text evidence="5">The sequence shown here is derived from an EMBL/GenBank/DDBJ whole genome shotgun (WGS) entry which is preliminary data.</text>
</comment>
<dbReference type="SUPFAM" id="SSF52540">
    <property type="entry name" value="P-loop containing nucleoside triphosphate hydrolases"/>
    <property type="match status" value="1"/>
</dbReference>
<dbReference type="InterPro" id="IPR056125">
    <property type="entry name" value="DUF7708"/>
</dbReference>
<name>A0A9P4PLC0_9PLEO</name>
<dbReference type="Proteomes" id="UP000799764">
    <property type="component" value="Unassembled WGS sequence"/>
</dbReference>
<dbReference type="AlphaFoldDB" id="A0A9P4PLC0"/>
<dbReference type="Pfam" id="PF24883">
    <property type="entry name" value="NPHP3_N"/>
    <property type="match status" value="1"/>
</dbReference>
<evidence type="ECO:0000313" key="6">
    <source>
        <dbReference type="Proteomes" id="UP000799764"/>
    </source>
</evidence>
<keyword evidence="1" id="KW-0677">Repeat</keyword>
<evidence type="ECO:0000313" key="5">
    <source>
        <dbReference type="EMBL" id="KAF2446160.1"/>
    </source>
</evidence>
<feature type="compositionally biased region" description="Polar residues" evidence="2">
    <location>
        <begin position="950"/>
        <end position="959"/>
    </location>
</feature>
<evidence type="ECO:0000259" key="3">
    <source>
        <dbReference type="Pfam" id="PF24809"/>
    </source>
</evidence>
<sequence length="1256" mass="142752">MPPRLAPAVSALARQTMKTAFDELERTVTPTDARDFRTTTLQAVRMAALEVEKRMEAKQALRNMRRLKPLLDGMEHYAKVVDIMCNGTPFLSWIWAPITLILRISSEYIEAFELLMKGYARIASNLGRFERLSSEFLTNQDFQHTLAIYYADILQFHKHAYTFIRRSGWRLLFVTSWGRFQRRFDNLLEDLKRHGELIDSEANSHNIVEAGRIRTEIRQWREESLDQVERDEEERASSHFRSVLSWLKIDESEQLSICDSIFEEGSKYPGTCSWVTGHTKIRSWLQQKPDFPVVWLQGNPGTGKSIASGQIVRFIDNGHALVLRHFCTYSHASSTKYDNIVKSLLTQLIRKNGELVAHVYQECILNKKAPTITLLEQLVGTLCASITDEPGKMRYVWIVLDGLDECEQSKQSRLLTLMNQVTSRSASEGNTVCKVLISSRPSSVINKYLRRKQVVSLSDEATQLYKSIQMYASQRLLSAIKRLRQLDLEHEDINELANDVATKAHGMFLYARLVLDYVTSNIFYSPGEIRDSIHQLPPSLTEFYQTILAQMIKGLDTRSVDRVKTILSWVSFAKRPLKKLELLSAVTFGQGDPEADRLIPPYILDICGPLMEERRDATFAFIHLSVKEFLMSAQGLISISERVAIREHATATITALLAGRRIFRENFSERLRLLQLVRGVHGLHVYATEFWVEYLLSDAALSNGPDVSSDLFVLASRLAQELSAGRIDPLPKEFTVQPADTDERLQLFQQHHLLYEQMKSALNARSRKRLEVELFKQQDSKRITDHATILDAVSQMLHSYQHAVELLLNEESHPGVSAEELENFKSQFRASAYTCRLRSCPRATLGFESDSLRREHEITHVGGYRCSVIDCQYPPFPSAKSLKNHTANAHSHNPVPKSIRRVGQLNGLIGPSYTRKNVTKQPSTGQNGSRSTALGVQAASSVPMVRFQHQYNPVDNGSVPTYRGDDKDRNVGDSNRASQSETTLLKDRNIDQRLFFSLEYALDHLFQQEDFIGIRHRLEEILEYFQSSGDVLLPKNREIIVPAELPGYIREQLLEMTQINLLGTLGQACARARKNKGEGEKTMTPFPDFVDLSGSAERKHSSSALKNPLGPVDSPHPSSDYYDQQQLTELLSHGSLEGSAPVPPHHLAPPVQVNAADLSKQTTSNADRSLQNHFARLNQAQQMLRQNPGIVSMTDNQNFPPHVLYPELYKLLPPETTTWDQQNHVHSECEECRTHQRKCDMSRPSCKQFQSTTTKV</sequence>
<reference evidence="5" key="1">
    <citation type="journal article" date="2020" name="Stud. Mycol.">
        <title>101 Dothideomycetes genomes: a test case for predicting lifestyles and emergence of pathogens.</title>
        <authorList>
            <person name="Haridas S."/>
            <person name="Albert R."/>
            <person name="Binder M."/>
            <person name="Bloem J."/>
            <person name="Labutti K."/>
            <person name="Salamov A."/>
            <person name="Andreopoulos B."/>
            <person name="Baker S."/>
            <person name="Barry K."/>
            <person name="Bills G."/>
            <person name="Bluhm B."/>
            <person name="Cannon C."/>
            <person name="Castanera R."/>
            <person name="Culley D."/>
            <person name="Daum C."/>
            <person name="Ezra D."/>
            <person name="Gonzalez J."/>
            <person name="Henrissat B."/>
            <person name="Kuo A."/>
            <person name="Liang C."/>
            <person name="Lipzen A."/>
            <person name="Lutzoni F."/>
            <person name="Magnuson J."/>
            <person name="Mondo S."/>
            <person name="Nolan M."/>
            <person name="Ohm R."/>
            <person name="Pangilinan J."/>
            <person name="Park H.-J."/>
            <person name="Ramirez L."/>
            <person name="Alfaro M."/>
            <person name="Sun H."/>
            <person name="Tritt A."/>
            <person name="Yoshinaga Y."/>
            <person name="Zwiers L.-H."/>
            <person name="Turgeon B."/>
            <person name="Goodwin S."/>
            <person name="Spatafora J."/>
            <person name="Crous P."/>
            <person name="Grigoriev I."/>
        </authorList>
    </citation>
    <scope>NUCLEOTIDE SEQUENCE</scope>
    <source>
        <strain evidence="5">CBS 690.94</strain>
    </source>
</reference>
<evidence type="ECO:0000256" key="1">
    <source>
        <dbReference type="ARBA" id="ARBA00022737"/>
    </source>
</evidence>
<accession>A0A9P4PLC0</accession>
<dbReference type="InterPro" id="IPR027417">
    <property type="entry name" value="P-loop_NTPase"/>
</dbReference>
<dbReference type="PANTHER" id="PTHR10039:SF14">
    <property type="entry name" value="NACHT DOMAIN-CONTAINING PROTEIN"/>
    <property type="match status" value="1"/>
</dbReference>
<dbReference type="Pfam" id="PF24809">
    <property type="entry name" value="DUF7708"/>
    <property type="match status" value="1"/>
</dbReference>
<evidence type="ECO:0000259" key="4">
    <source>
        <dbReference type="Pfam" id="PF24883"/>
    </source>
</evidence>
<keyword evidence="6" id="KW-1185">Reference proteome</keyword>